<keyword evidence="2" id="KW-1185">Reference proteome</keyword>
<comment type="caution">
    <text evidence="1">The sequence shown here is derived from an EMBL/GenBank/DDBJ whole genome shotgun (WGS) entry which is preliminary data.</text>
</comment>
<proteinExistence type="predicted"/>
<name>A0A9J6B3S6_SOLCO</name>
<evidence type="ECO:0000313" key="2">
    <source>
        <dbReference type="Proteomes" id="UP000824120"/>
    </source>
</evidence>
<dbReference type="Proteomes" id="UP000824120">
    <property type="component" value="Chromosome 1"/>
</dbReference>
<protein>
    <submittedName>
        <fullName evidence="1">Uncharacterized protein</fullName>
    </submittedName>
</protein>
<gene>
    <name evidence="1" type="ORF">H5410_002959</name>
</gene>
<accession>A0A9J6B3S6</accession>
<sequence>MVAWEILKNGFIPFKVLERDWMEWWNQFNCLARNTPLVLDKNLLLKSSHRSNLKRKSDIPLL</sequence>
<reference evidence="1 2" key="1">
    <citation type="submission" date="2020-09" db="EMBL/GenBank/DDBJ databases">
        <title>De no assembly of potato wild relative species, Solanum commersonii.</title>
        <authorList>
            <person name="Cho K."/>
        </authorList>
    </citation>
    <scope>NUCLEOTIDE SEQUENCE [LARGE SCALE GENOMIC DNA]</scope>
    <source>
        <strain evidence="1">LZ3.2</strain>
        <tissue evidence="1">Leaf</tissue>
    </source>
</reference>
<dbReference type="AlphaFoldDB" id="A0A9J6B3S6"/>
<dbReference type="EMBL" id="JACXVP010000001">
    <property type="protein sequence ID" value="KAG5631242.1"/>
    <property type="molecule type" value="Genomic_DNA"/>
</dbReference>
<evidence type="ECO:0000313" key="1">
    <source>
        <dbReference type="EMBL" id="KAG5631242.1"/>
    </source>
</evidence>
<organism evidence="1 2">
    <name type="scientific">Solanum commersonii</name>
    <name type="common">Commerson's wild potato</name>
    <name type="synonym">Commerson's nightshade</name>
    <dbReference type="NCBI Taxonomy" id="4109"/>
    <lineage>
        <taxon>Eukaryota</taxon>
        <taxon>Viridiplantae</taxon>
        <taxon>Streptophyta</taxon>
        <taxon>Embryophyta</taxon>
        <taxon>Tracheophyta</taxon>
        <taxon>Spermatophyta</taxon>
        <taxon>Magnoliopsida</taxon>
        <taxon>eudicotyledons</taxon>
        <taxon>Gunneridae</taxon>
        <taxon>Pentapetalae</taxon>
        <taxon>asterids</taxon>
        <taxon>lamiids</taxon>
        <taxon>Solanales</taxon>
        <taxon>Solanaceae</taxon>
        <taxon>Solanoideae</taxon>
        <taxon>Solaneae</taxon>
        <taxon>Solanum</taxon>
    </lineage>
</organism>